<sequence>MKRASIEKQIYCATNTEAGRGAPPESPPPRRTRRARNRKIFLLSRPSRPS</sequence>
<name>A0A2S1XBA8_NPVLD</name>
<feature type="region of interest" description="Disordered" evidence="1">
    <location>
        <begin position="1"/>
        <end position="50"/>
    </location>
</feature>
<evidence type="ECO:0000313" key="2">
    <source>
        <dbReference type="EMBL" id="AWJ76683.1"/>
    </source>
</evidence>
<feature type="compositionally biased region" description="Basic residues" evidence="1">
    <location>
        <begin position="30"/>
        <end position="39"/>
    </location>
</feature>
<evidence type="ECO:0000256" key="1">
    <source>
        <dbReference type="SAM" id="MobiDB-lite"/>
    </source>
</evidence>
<gene>
    <name evidence="2" type="ORF">LdMNPV-T3_00068</name>
</gene>
<proteinExistence type="predicted"/>
<accession>A0A2S1XBA8</accession>
<dbReference type="EMBL" id="MF311096">
    <property type="protein sequence ID" value="AWJ76683.1"/>
    <property type="molecule type" value="Genomic_DNA"/>
</dbReference>
<reference evidence="2" key="1">
    <citation type="submission" date="2017-06" db="EMBL/GenBank/DDBJ databases">
        <title>Complete Genome Sequence of a Lymantria dispar Nucleopolyhedrovirus (LdMNPV) strain from Turkey.</title>
        <authorList>
            <person name="Gencer D."/>
            <person name="Inan C."/>
            <person name="Nalcacioglu R."/>
            <person name="Yin F."/>
            <person name="Zhu Z."/>
            <person name="Wang J."/>
            <person name="Hu Z."/>
            <person name="Arif B.M."/>
            <person name="Demirbag Z."/>
            <person name="Demir I."/>
        </authorList>
    </citation>
    <scope>NUCLEOTIDE SEQUENCE</scope>
    <source>
        <strain evidence="2">T3</strain>
    </source>
</reference>
<organismHost>
    <name type="scientific">Lepidoptera</name>
    <name type="common">moths &amp; butterflies</name>
    <dbReference type="NCBI Taxonomy" id="7088"/>
</organismHost>
<protein>
    <submittedName>
        <fullName evidence="2">ORF69</fullName>
    </submittedName>
</protein>
<organism evidence="2">
    <name type="scientific">Lymantria dispar multicapsid nuclear polyhedrosis virus</name>
    <name type="common">LdMNPV</name>
    <dbReference type="NCBI Taxonomy" id="10449"/>
    <lineage>
        <taxon>Viruses</taxon>
        <taxon>Viruses incertae sedis</taxon>
        <taxon>Naldaviricetes</taxon>
        <taxon>Lefavirales</taxon>
        <taxon>Baculoviridae</taxon>
        <taxon>Alphabaculovirus</taxon>
        <taxon>Alphabaculovirus lydisparis</taxon>
    </lineage>
</organism>